<dbReference type="InterPro" id="IPR000719">
    <property type="entry name" value="Prot_kinase_dom"/>
</dbReference>
<dbReference type="EnsemblPlants" id="Pp3c20_12010V3.1">
    <property type="protein sequence ID" value="Pp3c20_12010V3.1"/>
    <property type="gene ID" value="Pp3c20_12010"/>
</dbReference>
<comment type="catalytic activity">
    <reaction evidence="11">
        <text>L-threonyl-[protein] + ATP = O-phospho-L-threonyl-[protein] + ADP + H(+)</text>
        <dbReference type="Rhea" id="RHEA:46608"/>
        <dbReference type="Rhea" id="RHEA-COMP:11060"/>
        <dbReference type="Rhea" id="RHEA-COMP:11605"/>
        <dbReference type="ChEBI" id="CHEBI:15378"/>
        <dbReference type="ChEBI" id="CHEBI:30013"/>
        <dbReference type="ChEBI" id="CHEBI:30616"/>
        <dbReference type="ChEBI" id="CHEBI:61977"/>
        <dbReference type="ChEBI" id="CHEBI:456216"/>
        <dbReference type="EC" id="2.7.11.1"/>
    </reaction>
</comment>
<comment type="similarity">
    <text evidence="10">Belongs to the protein kinase superfamily. Ser/Thr protein kinase family. CDPK subfamily.</text>
</comment>
<evidence type="ECO:0000256" key="4">
    <source>
        <dbReference type="ARBA" id="ARBA00022723"/>
    </source>
</evidence>
<proteinExistence type="inferred from homology"/>
<dbReference type="Gramene" id="Pp3c20_12010V3.1">
    <property type="protein sequence ID" value="Pp3c20_12010V3.1"/>
    <property type="gene ID" value="Pp3c20_12010"/>
</dbReference>
<dbReference type="InParanoid" id="A0A2K1IV00"/>
<dbReference type="SUPFAM" id="SSF47473">
    <property type="entry name" value="EF-hand"/>
    <property type="match status" value="1"/>
</dbReference>
<feature type="domain" description="EF-hand" evidence="15">
    <location>
        <begin position="422"/>
        <end position="457"/>
    </location>
</feature>
<dbReference type="GO" id="GO:0004683">
    <property type="term" value="F:calcium/calmodulin-dependent protein kinase activity"/>
    <property type="evidence" value="ECO:0000318"/>
    <property type="project" value="GO_Central"/>
</dbReference>
<keyword evidence="7" id="KW-0418">Kinase</keyword>
<dbReference type="GO" id="GO:0005509">
    <property type="term" value="F:calcium ion binding"/>
    <property type="evidence" value="ECO:0007669"/>
    <property type="project" value="InterPro"/>
</dbReference>
<evidence type="ECO:0000256" key="10">
    <source>
        <dbReference type="ARBA" id="ARBA00024334"/>
    </source>
</evidence>
<dbReference type="PaxDb" id="3218-PP1S166_57V6.1"/>
<dbReference type="EC" id="2.7.11.1" evidence="1"/>
<feature type="domain" description="EF-hand" evidence="15">
    <location>
        <begin position="533"/>
        <end position="563"/>
    </location>
</feature>
<dbReference type="FunFam" id="1.10.238.10:FF:000015">
    <property type="entry name" value="Calcium-dependent protein kinase 1"/>
    <property type="match status" value="1"/>
</dbReference>
<feature type="domain" description="Protein kinase" evidence="14">
    <location>
        <begin position="121"/>
        <end position="379"/>
    </location>
</feature>
<dbReference type="InterPro" id="IPR008271">
    <property type="entry name" value="Ser/Thr_kinase_AS"/>
</dbReference>
<feature type="domain" description="EF-hand" evidence="15">
    <location>
        <begin position="494"/>
        <end position="529"/>
    </location>
</feature>
<dbReference type="GO" id="GO:0005737">
    <property type="term" value="C:cytoplasm"/>
    <property type="evidence" value="ECO:0000318"/>
    <property type="project" value="GO_Central"/>
</dbReference>
<dbReference type="Pfam" id="PF00069">
    <property type="entry name" value="Pkinase"/>
    <property type="match status" value="1"/>
</dbReference>
<keyword evidence="18" id="KW-1185">Reference proteome</keyword>
<dbReference type="CDD" id="cd05117">
    <property type="entry name" value="STKc_CAMK"/>
    <property type="match status" value="1"/>
</dbReference>
<sequence>MAKSPPPNSIQMSAVLDHRGSNVIPHDLISSLDRESNLVNLKVGYNKAELELSPGSSCPSPDNTPRVAVEKKPEVKYTTQNSKQVEGVIQAIKASDNKDQKKGKLTVCVLQHVTEDVRDVYTLGKKLGAGNFGITYLCTEKSTGDDYACKTISKKKLKSKDDVADVRKELQIMHHLSGHPNIVAIKGAFEDEASVHFVMELCAGGELFTRITEKGHYSEAAAASAMRTIVSVIETCHILGVIHRDLKPENFLLLNKREDSPLKATDFGLSTFFKPGEVCKDVVGSAFYVAPEVLRRKYGPESDIWSAGVILYILLSGVPPFWADTEDGIFAEVLKAKVDFDTDPWPKISKDAKDLIRKILNPDVKARLTASEVLAHPWVREKGVASTKPMDSSVQNRLKRFAAMNKMKKLAVRVIAQSMSEEEIAGLRNIFKIMDVDGSGTITFEELKQGLQKVGSNMREADVRDLMDAADVDKNGTIDYGEFLAATINMNKVEREENMLAAFRYLDKDNSGYITGEELQNACAEFNMGEMNLEDLMRDVDLDNDGRIDYQEFVAMMRKGTGTAPPQRGARMEPSFGFSAALQL</sequence>
<name>A0A2K1IV00_PHYPA</name>
<evidence type="ECO:0000313" key="16">
    <source>
        <dbReference type="EMBL" id="PNR33096.1"/>
    </source>
</evidence>
<evidence type="ECO:0000256" key="11">
    <source>
        <dbReference type="ARBA" id="ARBA00047899"/>
    </source>
</evidence>
<dbReference type="SMART" id="SM00220">
    <property type="entry name" value="S_TKc"/>
    <property type="match status" value="1"/>
</dbReference>
<evidence type="ECO:0000313" key="17">
    <source>
        <dbReference type="EnsemblPlants" id="Pp3c20_12010V3.1"/>
    </source>
</evidence>
<gene>
    <name evidence="16" type="ORF">PHYPA_025039</name>
</gene>
<evidence type="ECO:0000256" key="8">
    <source>
        <dbReference type="ARBA" id="ARBA00022837"/>
    </source>
</evidence>
<dbReference type="PROSITE" id="PS00108">
    <property type="entry name" value="PROTEIN_KINASE_ST"/>
    <property type="match status" value="1"/>
</dbReference>
<dbReference type="Gene3D" id="3.30.200.20">
    <property type="entry name" value="Phosphorylase Kinase, domain 1"/>
    <property type="match status" value="1"/>
</dbReference>
<dbReference type="GO" id="GO:0005524">
    <property type="term" value="F:ATP binding"/>
    <property type="evidence" value="ECO:0007669"/>
    <property type="project" value="UniProtKB-UniRule"/>
</dbReference>
<evidence type="ECO:0000256" key="9">
    <source>
        <dbReference type="ARBA" id="ARBA00022840"/>
    </source>
</evidence>
<evidence type="ECO:0000256" key="6">
    <source>
        <dbReference type="ARBA" id="ARBA00022741"/>
    </source>
</evidence>
<keyword evidence="3" id="KW-0808">Transferase</keyword>
<dbReference type="PANTHER" id="PTHR24349">
    <property type="entry name" value="SERINE/THREONINE-PROTEIN KINASE"/>
    <property type="match status" value="1"/>
</dbReference>
<dbReference type="SMART" id="SM00054">
    <property type="entry name" value="EFh"/>
    <property type="match status" value="4"/>
</dbReference>
<evidence type="ECO:0000256" key="13">
    <source>
        <dbReference type="PROSITE-ProRule" id="PRU10141"/>
    </source>
</evidence>
<protein>
    <recommendedName>
        <fullName evidence="1">non-specific serine/threonine protein kinase</fullName>
        <ecNumber evidence="1">2.7.11.1</ecNumber>
    </recommendedName>
</protein>
<evidence type="ECO:0000256" key="3">
    <source>
        <dbReference type="ARBA" id="ARBA00022679"/>
    </source>
</evidence>
<dbReference type="InterPro" id="IPR002048">
    <property type="entry name" value="EF_hand_dom"/>
</dbReference>
<dbReference type="EMBL" id="ABEU02000020">
    <property type="protein sequence ID" value="PNR33096.1"/>
    <property type="molecule type" value="Genomic_DNA"/>
</dbReference>
<dbReference type="GO" id="GO:0009931">
    <property type="term" value="F:calcium-dependent protein serine/threonine kinase activity"/>
    <property type="evidence" value="ECO:0000318"/>
    <property type="project" value="GO_Central"/>
</dbReference>
<dbReference type="PROSITE" id="PS00018">
    <property type="entry name" value="EF_HAND_1"/>
    <property type="match status" value="4"/>
</dbReference>
<evidence type="ECO:0000256" key="7">
    <source>
        <dbReference type="ARBA" id="ARBA00022777"/>
    </source>
</evidence>
<dbReference type="Pfam" id="PF13499">
    <property type="entry name" value="EF-hand_7"/>
    <property type="match status" value="2"/>
</dbReference>
<keyword evidence="6 13" id="KW-0547">Nucleotide-binding</keyword>
<keyword evidence="4" id="KW-0479">Metal-binding</keyword>
<reference evidence="16 18" key="2">
    <citation type="journal article" date="2018" name="Plant J.">
        <title>The Physcomitrella patens chromosome-scale assembly reveals moss genome structure and evolution.</title>
        <authorList>
            <person name="Lang D."/>
            <person name="Ullrich K.K."/>
            <person name="Murat F."/>
            <person name="Fuchs J."/>
            <person name="Jenkins J."/>
            <person name="Haas F.B."/>
            <person name="Piednoel M."/>
            <person name="Gundlach H."/>
            <person name="Van Bel M."/>
            <person name="Meyberg R."/>
            <person name="Vives C."/>
            <person name="Morata J."/>
            <person name="Symeonidi A."/>
            <person name="Hiss M."/>
            <person name="Muchero W."/>
            <person name="Kamisugi Y."/>
            <person name="Saleh O."/>
            <person name="Blanc G."/>
            <person name="Decker E.L."/>
            <person name="van Gessel N."/>
            <person name="Grimwood J."/>
            <person name="Hayes R.D."/>
            <person name="Graham S.W."/>
            <person name="Gunter L.E."/>
            <person name="McDaniel S.F."/>
            <person name="Hoernstein S.N.W."/>
            <person name="Larsson A."/>
            <person name="Li F.W."/>
            <person name="Perroud P.F."/>
            <person name="Phillips J."/>
            <person name="Ranjan P."/>
            <person name="Rokshar D.S."/>
            <person name="Rothfels C.J."/>
            <person name="Schneider L."/>
            <person name="Shu S."/>
            <person name="Stevenson D.W."/>
            <person name="Thummler F."/>
            <person name="Tillich M."/>
            <person name="Villarreal Aguilar J.C."/>
            <person name="Widiez T."/>
            <person name="Wong G.K."/>
            <person name="Wymore A."/>
            <person name="Zhang Y."/>
            <person name="Zimmer A.D."/>
            <person name="Quatrano R.S."/>
            <person name="Mayer K.F.X."/>
            <person name="Goodstein D."/>
            <person name="Casacuberta J.M."/>
            <person name="Vandepoele K."/>
            <person name="Reski R."/>
            <person name="Cuming A.C."/>
            <person name="Tuskan G.A."/>
            <person name="Maumus F."/>
            <person name="Salse J."/>
            <person name="Schmutz J."/>
            <person name="Rensing S.A."/>
        </authorList>
    </citation>
    <scope>NUCLEOTIDE SEQUENCE [LARGE SCALE GENOMIC DNA]</scope>
    <source>
        <strain evidence="17 18">cv. Gransden 2004</strain>
    </source>
</reference>
<keyword evidence="2" id="KW-0723">Serine/threonine-protein kinase</keyword>
<dbReference type="Proteomes" id="UP000006727">
    <property type="component" value="Chromosome 20"/>
</dbReference>
<evidence type="ECO:0000259" key="14">
    <source>
        <dbReference type="PROSITE" id="PS50011"/>
    </source>
</evidence>
<dbReference type="PROSITE" id="PS50222">
    <property type="entry name" value="EF_HAND_2"/>
    <property type="match status" value="4"/>
</dbReference>
<dbReference type="AlphaFoldDB" id="A0A2K1IV00"/>
<dbReference type="FunFam" id="1.10.510.10:FF:000178">
    <property type="entry name" value="Calcium-dependent protein kinase 5"/>
    <property type="match status" value="1"/>
</dbReference>
<dbReference type="Gene3D" id="1.10.238.10">
    <property type="entry name" value="EF-hand"/>
    <property type="match status" value="1"/>
</dbReference>
<dbReference type="FunFam" id="3.30.200.20:FF:000004">
    <property type="entry name" value="Calcium-dependent protein kinase 1"/>
    <property type="match status" value="1"/>
</dbReference>
<dbReference type="SUPFAM" id="SSF56112">
    <property type="entry name" value="Protein kinase-like (PK-like)"/>
    <property type="match status" value="1"/>
</dbReference>
<evidence type="ECO:0000256" key="12">
    <source>
        <dbReference type="ARBA" id="ARBA00048679"/>
    </source>
</evidence>
<dbReference type="InterPro" id="IPR018247">
    <property type="entry name" value="EF_Hand_1_Ca_BS"/>
</dbReference>
<dbReference type="InterPro" id="IPR017441">
    <property type="entry name" value="Protein_kinase_ATP_BS"/>
</dbReference>
<dbReference type="GO" id="GO:0005516">
    <property type="term" value="F:calmodulin binding"/>
    <property type="evidence" value="ECO:0000318"/>
    <property type="project" value="GO_Central"/>
</dbReference>
<evidence type="ECO:0000256" key="2">
    <source>
        <dbReference type="ARBA" id="ARBA00022527"/>
    </source>
</evidence>
<dbReference type="PROSITE" id="PS00107">
    <property type="entry name" value="PROTEIN_KINASE_ATP"/>
    <property type="match status" value="1"/>
</dbReference>
<dbReference type="InterPro" id="IPR011992">
    <property type="entry name" value="EF-hand-dom_pair"/>
</dbReference>
<organism evidence="16">
    <name type="scientific">Physcomitrium patens</name>
    <name type="common">Spreading-leaved earth moss</name>
    <name type="synonym">Physcomitrella patens</name>
    <dbReference type="NCBI Taxonomy" id="3218"/>
    <lineage>
        <taxon>Eukaryota</taxon>
        <taxon>Viridiplantae</taxon>
        <taxon>Streptophyta</taxon>
        <taxon>Embryophyta</taxon>
        <taxon>Bryophyta</taxon>
        <taxon>Bryophytina</taxon>
        <taxon>Bryopsida</taxon>
        <taxon>Funariidae</taxon>
        <taxon>Funariales</taxon>
        <taxon>Funariaceae</taxon>
        <taxon>Physcomitrium</taxon>
    </lineage>
</organism>
<feature type="binding site" evidence="13">
    <location>
        <position position="150"/>
    </location>
    <ligand>
        <name>ATP</name>
        <dbReference type="ChEBI" id="CHEBI:30616"/>
    </ligand>
</feature>
<feature type="domain" description="EF-hand" evidence="15">
    <location>
        <begin position="458"/>
        <end position="493"/>
    </location>
</feature>
<dbReference type="InterPro" id="IPR011009">
    <property type="entry name" value="Kinase-like_dom_sf"/>
</dbReference>
<dbReference type="InterPro" id="IPR050205">
    <property type="entry name" value="CDPK_Ser/Thr_kinases"/>
</dbReference>
<reference evidence="16 18" key="1">
    <citation type="journal article" date="2008" name="Science">
        <title>The Physcomitrella genome reveals evolutionary insights into the conquest of land by plants.</title>
        <authorList>
            <person name="Rensing S."/>
            <person name="Lang D."/>
            <person name="Zimmer A."/>
            <person name="Terry A."/>
            <person name="Salamov A."/>
            <person name="Shapiro H."/>
            <person name="Nishiyama T."/>
            <person name="Perroud P.-F."/>
            <person name="Lindquist E."/>
            <person name="Kamisugi Y."/>
            <person name="Tanahashi T."/>
            <person name="Sakakibara K."/>
            <person name="Fujita T."/>
            <person name="Oishi K."/>
            <person name="Shin-I T."/>
            <person name="Kuroki Y."/>
            <person name="Toyoda A."/>
            <person name="Suzuki Y."/>
            <person name="Hashimoto A."/>
            <person name="Yamaguchi K."/>
            <person name="Sugano A."/>
            <person name="Kohara Y."/>
            <person name="Fujiyama A."/>
            <person name="Anterola A."/>
            <person name="Aoki S."/>
            <person name="Ashton N."/>
            <person name="Barbazuk W.B."/>
            <person name="Barker E."/>
            <person name="Bennetzen J."/>
            <person name="Bezanilla M."/>
            <person name="Blankenship R."/>
            <person name="Cho S.H."/>
            <person name="Dutcher S."/>
            <person name="Estelle M."/>
            <person name="Fawcett J.A."/>
            <person name="Gundlach H."/>
            <person name="Hanada K."/>
            <person name="Heyl A."/>
            <person name="Hicks K.A."/>
            <person name="Hugh J."/>
            <person name="Lohr M."/>
            <person name="Mayer K."/>
            <person name="Melkozernov A."/>
            <person name="Murata T."/>
            <person name="Nelson D."/>
            <person name="Pils B."/>
            <person name="Prigge M."/>
            <person name="Reiss B."/>
            <person name="Renner T."/>
            <person name="Rombauts S."/>
            <person name="Rushton P."/>
            <person name="Sanderfoot A."/>
            <person name="Schween G."/>
            <person name="Shiu S.-H."/>
            <person name="Stueber K."/>
            <person name="Theodoulou F.L."/>
            <person name="Tu H."/>
            <person name="Van de Peer Y."/>
            <person name="Verrier P.J."/>
            <person name="Waters E."/>
            <person name="Wood A."/>
            <person name="Yang L."/>
            <person name="Cove D."/>
            <person name="Cuming A."/>
            <person name="Hasebe M."/>
            <person name="Lucas S."/>
            <person name="Mishler D.B."/>
            <person name="Reski R."/>
            <person name="Grigoriev I."/>
            <person name="Quatrano R.S."/>
            <person name="Boore J.L."/>
        </authorList>
    </citation>
    <scope>NUCLEOTIDE SEQUENCE [LARGE SCALE GENOMIC DNA]</scope>
    <source>
        <strain evidence="17 18">cv. Gransden 2004</strain>
    </source>
</reference>
<dbReference type="PROSITE" id="PS50011">
    <property type="entry name" value="PROTEIN_KINASE_DOM"/>
    <property type="match status" value="1"/>
</dbReference>
<dbReference type="STRING" id="3218.A0A2K1IV00"/>
<comment type="catalytic activity">
    <reaction evidence="12">
        <text>L-seryl-[protein] + ATP = O-phospho-L-seryl-[protein] + ADP + H(+)</text>
        <dbReference type="Rhea" id="RHEA:17989"/>
        <dbReference type="Rhea" id="RHEA-COMP:9863"/>
        <dbReference type="Rhea" id="RHEA-COMP:11604"/>
        <dbReference type="ChEBI" id="CHEBI:15378"/>
        <dbReference type="ChEBI" id="CHEBI:29999"/>
        <dbReference type="ChEBI" id="CHEBI:30616"/>
        <dbReference type="ChEBI" id="CHEBI:83421"/>
        <dbReference type="ChEBI" id="CHEBI:456216"/>
        <dbReference type="EC" id="2.7.11.1"/>
    </reaction>
</comment>
<evidence type="ECO:0000259" key="15">
    <source>
        <dbReference type="PROSITE" id="PS50222"/>
    </source>
</evidence>
<keyword evidence="5" id="KW-0677">Repeat</keyword>
<accession>A0A2K1IV00</accession>
<keyword evidence="9 13" id="KW-0067">ATP-binding</keyword>
<dbReference type="Gene3D" id="1.10.510.10">
    <property type="entry name" value="Transferase(Phosphotransferase) domain 1"/>
    <property type="match status" value="1"/>
</dbReference>
<keyword evidence="8" id="KW-0106">Calcium</keyword>
<evidence type="ECO:0000313" key="18">
    <source>
        <dbReference type="Proteomes" id="UP000006727"/>
    </source>
</evidence>
<dbReference type="GO" id="GO:0035556">
    <property type="term" value="P:intracellular signal transduction"/>
    <property type="evidence" value="ECO:0000318"/>
    <property type="project" value="GO_Central"/>
</dbReference>
<evidence type="ECO:0000256" key="5">
    <source>
        <dbReference type="ARBA" id="ARBA00022737"/>
    </source>
</evidence>
<reference evidence="17" key="3">
    <citation type="submission" date="2020-12" db="UniProtKB">
        <authorList>
            <consortium name="EnsemblPlants"/>
        </authorList>
    </citation>
    <scope>IDENTIFICATION</scope>
</reference>
<dbReference type="GO" id="GO:0005634">
    <property type="term" value="C:nucleus"/>
    <property type="evidence" value="ECO:0000318"/>
    <property type="project" value="GO_Central"/>
</dbReference>
<evidence type="ECO:0000256" key="1">
    <source>
        <dbReference type="ARBA" id="ARBA00012513"/>
    </source>
</evidence>